<protein>
    <submittedName>
        <fullName evidence="1">Uncharacterized protein</fullName>
    </submittedName>
</protein>
<dbReference type="Proteomes" id="UP000193498">
    <property type="component" value="Unassembled WGS sequence"/>
</dbReference>
<dbReference type="InParanoid" id="A0A1Y1ZCJ5"/>
<dbReference type="OrthoDB" id="336088at2759"/>
<dbReference type="EMBL" id="MCFE01000006">
    <property type="protein sequence ID" value="ORY07697.1"/>
    <property type="molecule type" value="Genomic_DNA"/>
</dbReference>
<accession>A0A1Y1ZCJ5</accession>
<proteinExistence type="predicted"/>
<dbReference type="AlphaFoldDB" id="A0A1Y1ZCJ5"/>
<evidence type="ECO:0000313" key="2">
    <source>
        <dbReference type="Proteomes" id="UP000193498"/>
    </source>
</evidence>
<sequence>MTKKKPTEVSLIPATPVPVPEHVREVLIARYEFIVTEKEVVCSFQKEQQPYAIWLFFAGLKPFNATVAVVSAKTVLK</sequence>
<name>A0A1Y1ZCJ5_9FUNG</name>
<comment type="caution">
    <text evidence="1">The sequence shown here is derived from an EMBL/GenBank/DDBJ whole genome shotgun (WGS) entry which is preliminary data.</text>
</comment>
<reference evidence="1 2" key="1">
    <citation type="submission" date="2016-07" db="EMBL/GenBank/DDBJ databases">
        <title>Pervasive Adenine N6-methylation of Active Genes in Fungi.</title>
        <authorList>
            <consortium name="DOE Joint Genome Institute"/>
            <person name="Mondo S.J."/>
            <person name="Dannebaum R.O."/>
            <person name="Kuo R.C."/>
            <person name="Labutti K."/>
            <person name="Haridas S."/>
            <person name="Kuo A."/>
            <person name="Salamov A."/>
            <person name="Ahrendt S.R."/>
            <person name="Lipzen A."/>
            <person name="Sullivan W."/>
            <person name="Andreopoulos W.B."/>
            <person name="Clum A."/>
            <person name="Lindquist E."/>
            <person name="Daum C."/>
            <person name="Ramamoorthy G.K."/>
            <person name="Gryganskyi A."/>
            <person name="Culley D."/>
            <person name="Magnuson J.K."/>
            <person name="James T.Y."/>
            <person name="O'Malley M.A."/>
            <person name="Stajich J.E."/>
            <person name="Spatafora J.W."/>
            <person name="Visel A."/>
            <person name="Grigoriev I.V."/>
        </authorList>
    </citation>
    <scope>NUCLEOTIDE SEQUENCE [LARGE SCALE GENOMIC DNA]</scope>
    <source>
        <strain evidence="1 2">CBS 931.73</strain>
    </source>
</reference>
<gene>
    <name evidence="1" type="ORF">K493DRAFT_343877</name>
</gene>
<keyword evidence="2" id="KW-1185">Reference proteome</keyword>
<organism evidence="1 2">
    <name type="scientific">Basidiobolus meristosporus CBS 931.73</name>
    <dbReference type="NCBI Taxonomy" id="1314790"/>
    <lineage>
        <taxon>Eukaryota</taxon>
        <taxon>Fungi</taxon>
        <taxon>Fungi incertae sedis</taxon>
        <taxon>Zoopagomycota</taxon>
        <taxon>Entomophthoromycotina</taxon>
        <taxon>Basidiobolomycetes</taxon>
        <taxon>Basidiobolales</taxon>
        <taxon>Basidiobolaceae</taxon>
        <taxon>Basidiobolus</taxon>
    </lineage>
</organism>
<evidence type="ECO:0000313" key="1">
    <source>
        <dbReference type="EMBL" id="ORY07697.1"/>
    </source>
</evidence>